<dbReference type="GO" id="GO:0000981">
    <property type="term" value="F:DNA-binding transcription factor activity, RNA polymerase II-specific"/>
    <property type="evidence" value="ECO:0007669"/>
    <property type="project" value="TreeGrafter"/>
</dbReference>
<evidence type="ECO:0000256" key="4">
    <source>
        <dbReference type="SAM" id="Coils"/>
    </source>
</evidence>
<organism evidence="7 8">
    <name type="scientific">Miscanthus lutarioriparius</name>
    <dbReference type="NCBI Taxonomy" id="422564"/>
    <lineage>
        <taxon>Eukaryota</taxon>
        <taxon>Viridiplantae</taxon>
        <taxon>Streptophyta</taxon>
        <taxon>Embryophyta</taxon>
        <taxon>Tracheophyta</taxon>
        <taxon>Spermatophyta</taxon>
        <taxon>Magnoliopsida</taxon>
        <taxon>Liliopsida</taxon>
        <taxon>Poales</taxon>
        <taxon>Poaceae</taxon>
        <taxon>PACMAD clade</taxon>
        <taxon>Panicoideae</taxon>
        <taxon>Andropogonodae</taxon>
        <taxon>Andropogoneae</taxon>
        <taxon>Saccharinae</taxon>
        <taxon>Miscanthus</taxon>
    </lineage>
</organism>
<keyword evidence="3" id="KW-0804">Transcription</keyword>
<dbReference type="SUPFAM" id="SSF47459">
    <property type="entry name" value="HLH, helix-loop-helix DNA-binding domain"/>
    <property type="match status" value="1"/>
</dbReference>
<feature type="domain" description="BHLH" evidence="6">
    <location>
        <begin position="32"/>
        <end position="85"/>
    </location>
</feature>
<evidence type="ECO:0000256" key="2">
    <source>
        <dbReference type="ARBA" id="ARBA00023015"/>
    </source>
</evidence>
<dbReference type="InterPro" id="IPR015660">
    <property type="entry name" value="MASH1/Ascl1a-like"/>
</dbReference>
<reference evidence="7" key="1">
    <citation type="submission" date="2020-10" db="EMBL/GenBank/DDBJ databases">
        <authorList>
            <person name="Han B."/>
            <person name="Lu T."/>
            <person name="Zhao Q."/>
            <person name="Huang X."/>
            <person name="Zhao Y."/>
        </authorList>
    </citation>
    <scope>NUCLEOTIDE SEQUENCE</scope>
</reference>
<comment type="caution">
    <text evidence="7">The sequence shown here is derived from an EMBL/GenBank/DDBJ whole genome shotgun (WGS) entry which is preliminary data.</text>
</comment>
<dbReference type="PANTHER" id="PTHR13935:SF52">
    <property type="entry name" value="OS01G0108400 PROTEIN"/>
    <property type="match status" value="1"/>
</dbReference>
<evidence type="ECO:0000256" key="1">
    <source>
        <dbReference type="ARBA" id="ARBA00005510"/>
    </source>
</evidence>
<keyword evidence="2" id="KW-0805">Transcription regulation</keyword>
<dbReference type="InterPro" id="IPR011598">
    <property type="entry name" value="bHLH_dom"/>
</dbReference>
<dbReference type="PROSITE" id="PS50888">
    <property type="entry name" value="BHLH"/>
    <property type="match status" value="1"/>
</dbReference>
<feature type="region of interest" description="Disordered" evidence="5">
    <location>
        <begin position="1"/>
        <end position="45"/>
    </location>
</feature>
<dbReference type="GO" id="GO:0046983">
    <property type="term" value="F:protein dimerization activity"/>
    <property type="evidence" value="ECO:0007669"/>
    <property type="project" value="InterPro"/>
</dbReference>
<feature type="compositionally biased region" description="Gly residues" evidence="5">
    <location>
        <begin position="106"/>
        <end position="115"/>
    </location>
</feature>
<protein>
    <recommendedName>
        <fullName evidence="6">BHLH domain-containing protein</fullName>
    </recommendedName>
</protein>
<dbReference type="GO" id="GO:0090575">
    <property type="term" value="C:RNA polymerase II transcription regulator complex"/>
    <property type="evidence" value="ECO:0007669"/>
    <property type="project" value="TreeGrafter"/>
</dbReference>
<evidence type="ECO:0000313" key="8">
    <source>
        <dbReference type="Proteomes" id="UP000604825"/>
    </source>
</evidence>
<dbReference type="InterPro" id="IPR036638">
    <property type="entry name" value="HLH_DNA-bd_sf"/>
</dbReference>
<gene>
    <name evidence="7" type="ORF">NCGR_LOCUS22071</name>
</gene>
<keyword evidence="8" id="KW-1185">Reference proteome</keyword>
<sequence>MDVKRSCSKSTPSAEGSRRRKASNDNSSGTSTAAVERKEIERNRRQHMKSLCLKLASLIPKEHSSKDTMTQQDSLDEAAAYIKKLKERVDELQQKRSSAQLLAAKKGGGSCGGGASTSAGTSSGGGAGSEKANEEAAMVVAPVVEVRHHHDGSSLDVVLISGVERPFKLHEVVTVLEEEGAEIVNANFSISGHKIFYTIHSRAFSSRIGIEVSGVSERLKALV</sequence>
<dbReference type="Proteomes" id="UP000604825">
    <property type="component" value="Unassembled WGS sequence"/>
</dbReference>
<feature type="region of interest" description="Disordered" evidence="5">
    <location>
        <begin position="104"/>
        <end position="132"/>
    </location>
</feature>
<evidence type="ECO:0000256" key="3">
    <source>
        <dbReference type="ARBA" id="ARBA00023163"/>
    </source>
</evidence>
<dbReference type="AlphaFoldDB" id="A0A811P1G4"/>
<proteinExistence type="inferred from homology"/>
<accession>A0A811P1G4</accession>
<evidence type="ECO:0000313" key="7">
    <source>
        <dbReference type="EMBL" id="CAD6232386.1"/>
    </source>
</evidence>
<dbReference type="SMART" id="SM00353">
    <property type="entry name" value="HLH"/>
    <property type="match status" value="1"/>
</dbReference>
<dbReference type="PANTHER" id="PTHR13935">
    <property type="entry name" value="ACHAETE-SCUTE TRANSCRIPTION FACTOR-RELATED"/>
    <property type="match status" value="1"/>
</dbReference>
<dbReference type="GO" id="GO:0000977">
    <property type="term" value="F:RNA polymerase II transcription regulatory region sequence-specific DNA binding"/>
    <property type="evidence" value="ECO:0007669"/>
    <property type="project" value="TreeGrafter"/>
</dbReference>
<evidence type="ECO:0000256" key="5">
    <source>
        <dbReference type="SAM" id="MobiDB-lite"/>
    </source>
</evidence>
<feature type="compositionally biased region" description="Polar residues" evidence="5">
    <location>
        <begin position="24"/>
        <end position="33"/>
    </location>
</feature>
<dbReference type="Gene3D" id="4.10.280.10">
    <property type="entry name" value="Helix-loop-helix DNA-binding domain"/>
    <property type="match status" value="1"/>
</dbReference>
<evidence type="ECO:0000259" key="6">
    <source>
        <dbReference type="PROSITE" id="PS50888"/>
    </source>
</evidence>
<dbReference type="EMBL" id="CAJGYO010000005">
    <property type="protein sequence ID" value="CAD6232386.1"/>
    <property type="molecule type" value="Genomic_DNA"/>
</dbReference>
<name>A0A811P1G4_9POAL</name>
<dbReference type="Pfam" id="PF00010">
    <property type="entry name" value="HLH"/>
    <property type="match status" value="1"/>
</dbReference>
<dbReference type="OrthoDB" id="689007at2759"/>
<comment type="similarity">
    <text evidence="1">Belongs to the bHLH protein family.</text>
</comment>
<keyword evidence="4" id="KW-0175">Coiled coil</keyword>
<feature type="coiled-coil region" evidence="4">
    <location>
        <begin position="75"/>
        <end position="102"/>
    </location>
</feature>